<dbReference type="InParanoid" id="A0A316YHE1"/>
<evidence type="ECO:0000256" key="5">
    <source>
        <dbReference type="ARBA" id="ARBA00038223"/>
    </source>
</evidence>
<evidence type="ECO:0000259" key="8">
    <source>
        <dbReference type="Pfam" id="PF06747"/>
    </source>
</evidence>
<feature type="compositionally biased region" description="Low complexity" evidence="7">
    <location>
        <begin position="1"/>
        <end position="13"/>
    </location>
</feature>
<evidence type="ECO:0000256" key="3">
    <source>
        <dbReference type="ARBA" id="ARBA00023157"/>
    </source>
</evidence>
<dbReference type="RefSeq" id="XP_025375462.1">
    <property type="nucleotide sequence ID" value="XM_025518911.1"/>
</dbReference>
<evidence type="ECO:0000256" key="4">
    <source>
        <dbReference type="ARBA" id="ARBA00037279"/>
    </source>
</evidence>
<gene>
    <name evidence="9" type="ORF">FA10DRAFT_232551</name>
</gene>
<comment type="function">
    <text evidence="4">Required for the assembly of mitochondrial cytochrome c oxidase.</text>
</comment>
<evidence type="ECO:0000313" key="10">
    <source>
        <dbReference type="Proteomes" id="UP000245768"/>
    </source>
</evidence>
<dbReference type="OrthoDB" id="268594at2759"/>
<dbReference type="PANTHER" id="PTHR21107:SF2">
    <property type="entry name" value="CYTOCHROME C OXIDASE ASSEMBLY PROTEIN COX19"/>
    <property type="match status" value="1"/>
</dbReference>
<dbReference type="STRING" id="215250.A0A316YHE1"/>
<dbReference type="EMBL" id="KZ819638">
    <property type="protein sequence ID" value="PWN88264.1"/>
    <property type="molecule type" value="Genomic_DNA"/>
</dbReference>
<organism evidence="9 10">
    <name type="scientific">Acaromyces ingoldii</name>
    <dbReference type="NCBI Taxonomy" id="215250"/>
    <lineage>
        <taxon>Eukaryota</taxon>
        <taxon>Fungi</taxon>
        <taxon>Dikarya</taxon>
        <taxon>Basidiomycota</taxon>
        <taxon>Ustilaginomycotina</taxon>
        <taxon>Exobasidiomycetes</taxon>
        <taxon>Exobasidiales</taxon>
        <taxon>Cryptobasidiaceae</taxon>
        <taxon>Acaromyces</taxon>
    </lineage>
</organism>
<protein>
    <recommendedName>
        <fullName evidence="6">Cytochrome c oxidase assembly protein COX19</fullName>
    </recommendedName>
</protein>
<accession>A0A316YHE1</accession>
<evidence type="ECO:0000313" key="9">
    <source>
        <dbReference type="EMBL" id="PWN88264.1"/>
    </source>
</evidence>
<evidence type="ECO:0000256" key="1">
    <source>
        <dbReference type="ARBA" id="ARBA00004496"/>
    </source>
</evidence>
<dbReference type="Proteomes" id="UP000245768">
    <property type="component" value="Unassembled WGS sequence"/>
</dbReference>
<name>A0A316YHE1_9BASI</name>
<feature type="region of interest" description="Disordered" evidence="7">
    <location>
        <begin position="1"/>
        <end position="24"/>
    </location>
</feature>
<evidence type="ECO:0000256" key="6">
    <source>
        <dbReference type="ARBA" id="ARBA00039385"/>
    </source>
</evidence>
<dbReference type="InterPro" id="IPR010625">
    <property type="entry name" value="CHCH"/>
</dbReference>
<evidence type="ECO:0000256" key="7">
    <source>
        <dbReference type="SAM" id="MobiDB-lite"/>
    </source>
</evidence>
<dbReference type="InterPro" id="IPR009069">
    <property type="entry name" value="Cys_alpha_HP_mot_SF"/>
</dbReference>
<dbReference type="PANTHER" id="PTHR21107">
    <property type="entry name" value="CYTOCHROME C OXIDASE ASSEMBLY PROTEIN COX19"/>
    <property type="match status" value="1"/>
</dbReference>
<dbReference type="InterPro" id="IPR051383">
    <property type="entry name" value="COX19"/>
</dbReference>
<dbReference type="GO" id="GO:0005758">
    <property type="term" value="C:mitochondrial intermembrane space"/>
    <property type="evidence" value="ECO:0007669"/>
    <property type="project" value="TreeGrafter"/>
</dbReference>
<comment type="similarity">
    <text evidence="5">Belongs to the COX19 family.</text>
</comment>
<proteinExistence type="inferred from homology"/>
<feature type="domain" description="CHCH" evidence="8">
    <location>
        <begin position="30"/>
        <end position="63"/>
    </location>
</feature>
<feature type="region of interest" description="Disordered" evidence="7">
    <location>
        <begin position="72"/>
        <end position="115"/>
    </location>
</feature>
<dbReference type="FunCoup" id="A0A316YHE1">
    <property type="interactions" value="173"/>
</dbReference>
<dbReference type="GO" id="GO:0033617">
    <property type="term" value="P:mitochondrial respiratory chain complex IV assembly"/>
    <property type="evidence" value="ECO:0007669"/>
    <property type="project" value="TreeGrafter"/>
</dbReference>
<reference evidence="9 10" key="1">
    <citation type="journal article" date="2018" name="Mol. Biol. Evol.">
        <title>Broad Genomic Sampling Reveals a Smut Pathogenic Ancestry of the Fungal Clade Ustilaginomycotina.</title>
        <authorList>
            <person name="Kijpornyongpan T."/>
            <person name="Mondo S.J."/>
            <person name="Barry K."/>
            <person name="Sandor L."/>
            <person name="Lee J."/>
            <person name="Lipzen A."/>
            <person name="Pangilinan J."/>
            <person name="LaButti K."/>
            <person name="Hainaut M."/>
            <person name="Henrissat B."/>
            <person name="Grigoriev I.V."/>
            <person name="Spatafora J.W."/>
            <person name="Aime M.C."/>
        </authorList>
    </citation>
    <scope>NUCLEOTIDE SEQUENCE [LARGE SCALE GENOMIC DNA]</scope>
    <source>
        <strain evidence="9 10">MCA 4198</strain>
    </source>
</reference>
<feature type="compositionally biased region" description="Basic and acidic residues" evidence="7">
    <location>
        <begin position="72"/>
        <end position="87"/>
    </location>
</feature>
<dbReference type="PROSITE" id="PS51808">
    <property type="entry name" value="CHCH"/>
    <property type="match status" value="1"/>
</dbReference>
<dbReference type="SUPFAM" id="SSF47072">
    <property type="entry name" value="Cysteine alpha-hairpin motif"/>
    <property type="match status" value="1"/>
</dbReference>
<keyword evidence="10" id="KW-1185">Reference proteome</keyword>
<dbReference type="Pfam" id="PF06747">
    <property type="entry name" value="CHCH"/>
    <property type="match status" value="1"/>
</dbReference>
<feature type="compositionally biased region" description="Basic and acidic residues" evidence="7">
    <location>
        <begin position="104"/>
        <end position="115"/>
    </location>
</feature>
<comment type="subcellular location">
    <subcellularLocation>
        <location evidence="1">Cytoplasm</location>
    </subcellularLocation>
</comment>
<dbReference type="GeneID" id="37040827"/>
<keyword evidence="2" id="KW-0963">Cytoplasm</keyword>
<keyword evidence="3" id="KW-1015">Disulfide bond</keyword>
<evidence type="ECO:0000256" key="2">
    <source>
        <dbReference type="ARBA" id="ARBA00022490"/>
    </source>
</evidence>
<dbReference type="AlphaFoldDB" id="A0A316YHE1"/>
<sequence length="115" mass="12631">MSFGRPPTFSTFSPTPPDRGSFPLDHDGECKAAMMAYLKCMKASKNDNGQCRHLSKAYLQCRMDSGLMEKDEMSNLGFHEEDTKPKDTPLPAKGSGSAGNQGQAERERATMARIV</sequence>